<gene>
    <name evidence="1" type="ORF">F0U47_13565</name>
</gene>
<dbReference type="EMBL" id="VUJW01000008">
    <property type="protein sequence ID" value="KAA1426431.1"/>
    <property type="molecule type" value="Genomic_DNA"/>
</dbReference>
<name>A0A5B1M101_9ACTN</name>
<dbReference type="SUPFAM" id="SSF55961">
    <property type="entry name" value="Bet v1-like"/>
    <property type="match status" value="1"/>
</dbReference>
<dbReference type="Pfam" id="PF10604">
    <property type="entry name" value="Polyketide_cyc2"/>
    <property type="match status" value="1"/>
</dbReference>
<sequence length="152" mass="16858">MASFTLTRDAVVDAPPARVHAILEDFHAWEAWSPWEEMDPHLERSFSGADKGVGAHYAWSGNKSVGKGSMEITRSTPERIEIDLEFVEPFKASNQTAFDLTPAAGGTRVEWTMTGERNVLMTLMGKLYFDKAIAKDFDRGLAKLRAVAEAQP</sequence>
<dbReference type="InterPro" id="IPR019587">
    <property type="entry name" value="Polyketide_cyclase/dehydratase"/>
</dbReference>
<dbReference type="Gene3D" id="3.30.530.20">
    <property type="match status" value="1"/>
</dbReference>
<reference evidence="1 2" key="1">
    <citation type="submission" date="2019-09" db="EMBL/GenBank/DDBJ databases">
        <title>Nocardioides panacisoli sp. nov., isolated from the soil of a ginseng field.</title>
        <authorList>
            <person name="Cho C."/>
        </authorList>
    </citation>
    <scope>NUCLEOTIDE SEQUENCE [LARGE SCALE GENOMIC DNA]</scope>
    <source>
        <strain evidence="1 2">BN140041</strain>
    </source>
</reference>
<protein>
    <submittedName>
        <fullName evidence="1">SRPBCC family protein</fullName>
    </submittedName>
</protein>
<organism evidence="1 2">
    <name type="scientific">Nocardioides antri</name>
    <dbReference type="NCBI Taxonomy" id="2607659"/>
    <lineage>
        <taxon>Bacteria</taxon>
        <taxon>Bacillati</taxon>
        <taxon>Actinomycetota</taxon>
        <taxon>Actinomycetes</taxon>
        <taxon>Propionibacteriales</taxon>
        <taxon>Nocardioidaceae</taxon>
        <taxon>Nocardioides</taxon>
    </lineage>
</organism>
<proteinExistence type="predicted"/>
<evidence type="ECO:0000313" key="2">
    <source>
        <dbReference type="Proteomes" id="UP000324351"/>
    </source>
</evidence>
<keyword evidence="2" id="KW-1185">Reference proteome</keyword>
<dbReference type="Proteomes" id="UP000324351">
    <property type="component" value="Unassembled WGS sequence"/>
</dbReference>
<reference evidence="1 2" key="2">
    <citation type="submission" date="2019-09" db="EMBL/GenBank/DDBJ databases">
        <authorList>
            <person name="Jin C."/>
        </authorList>
    </citation>
    <scope>NUCLEOTIDE SEQUENCE [LARGE SCALE GENOMIC DNA]</scope>
    <source>
        <strain evidence="1 2">BN140041</strain>
    </source>
</reference>
<dbReference type="AlphaFoldDB" id="A0A5B1M101"/>
<dbReference type="RefSeq" id="WP_149751013.1">
    <property type="nucleotide sequence ID" value="NZ_VUJW01000008.1"/>
</dbReference>
<dbReference type="InterPro" id="IPR023393">
    <property type="entry name" value="START-like_dom_sf"/>
</dbReference>
<comment type="caution">
    <text evidence="1">The sequence shown here is derived from an EMBL/GenBank/DDBJ whole genome shotgun (WGS) entry which is preliminary data.</text>
</comment>
<evidence type="ECO:0000313" key="1">
    <source>
        <dbReference type="EMBL" id="KAA1426431.1"/>
    </source>
</evidence>
<accession>A0A5B1M101</accession>
<dbReference type="CDD" id="cd07818">
    <property type="entry name" value="SRPBCC_1"/>
    <property type="match status" value="1"/>
</dbReference>